<dbReference type="GO" id="GO:0015935">
    <property type="term" value="C:small ribosomal subunit"/>
    <property type="evidence" value="ECO:0007669"/>
    <property type="project" value="InterPro"/>
</dbReference>
<evidence type="ECO:0000256" key="4">
    <source>
        <dbReference type="ARBA" id="ARBA00022980"/>
    </source>
</evidence>
<keyword evidence="5 6" id="KW-0687">Ribonucleoprotein</keyword>
<evidence type="ECO:0000259" key="8">
    <source>
        <dbReference type="SMART" id="SM00363"/>
    </source>
</evidence>
<dbReference type="GO" id="GO:0006412">
    <property type="term" value="P:translation"/>
    <property type="evidence" value="ECO:0007669"/>
    <property type="project" value="UniProtKB-UniRule"/>
</dbReference>
<dbReference type="GO" id="GO:0042274">
    <property type="term" value="P:ribosomal small subunit biogenesis"/>
    <property type="evidence" value="ECO:0007669"/>
    <property type="project" value="TreeGrafter"/>
</dbReference>
<dbReference type="SUPFAM" id="SSF55174">
    <property type="entry name" value="Alpha-L RNA-binding motif"/>
    <property type="match status" value="1"/>
</dbReference>
<name>A0A133UN84_9EURY</name>
<keyword evidence="4 6" id="KW-0689">Ribosomal protein</keyword>
<dbReference type="EMBL" id="LHXO01000011">
    <property type="protein sequence ID" value="KXA95616.1"/>
    <property type="molecule type" value="Genomic_DNA"/>
</dbReference>
<evidence type="ECO:0000256" key="7">
    <source>
        <dbReference type="SAM" id="MobiDB-lite"/>
    </source>
</evidence>
<evidence type="ECO:0000259" key="9">
    <source>
        <dbReference type="SMART" id="SM01390"/>
    </source>
</evidence>
<dbReference type="PANTHER" id="PTHR11831">
    <property type="entry name" value="30S 40S RIBOSOMAL PROTEIN"/>
    <property type="match status" value="1"/>
</dbReference>
<feature type="region of interest" description="Disordered" evidence="7">
    <location>
        <begin position="147"/>
        <end position="173"/>
    </location>
</feature>
<protein>
    <recommendedName>
        <fullName evidence="6">Small ribosomal subunit protein uS4</fullName>
    </recommendedName>
</protein>
<dbReference type="GO" id="GO:0003735">
    <property type="term" value="F:structural constituent of ribosome"/>
    <property type="evidence" value="ECO:0007669"/>
    <property type="project" value="InterPro"/>
</dbReference>
<feature type="domain" description="RNA-binding S4" evidence="8">
    <location>
        <begin position="103"/>
        <end position="167"/>
    </location>
</feature>
<comment type="similarity">
    <text evidence="1 6">Belongs to the universal ribosomal protein uS4 family.</text>
</comment>
<evidence type="ECO:0000256" key="3">
    <source>
        <dbReference type="ARBA" id="ARBA00022884"/>
    </source>
</evidence>
<dbReference type="PANTHER" id="PTHR11831:SF5">
    <property type="entry name" value="40S RIBOSOMAL PROTEIN S9"/>
    <property type="match status" value="1"/>
</dbReference>
<comment type="function">
    <text evidence="6">One of the primary rRNA binding proteins, it binds directly to 16S rRNA where it nucleates assembly of the body of the 30S subunit.</text>
</comment>
<proteinExistence type="inferred from homology"/>
<evidence type="ECO:0000313" key="11">
    <source>
        <dbReference type="Proteomes" id="UP000070284"/>
    </source>
</evidence>
<evidence type="ECO:0000313" key="10">
    <source>
        <dbReference type="EMBL" id="KXA95616.1"/>
    </source>
</evidence>
<dbReference type="InterPro" id="IPR022801">
    <property type="entry name" value="Ribosomal_uS4"/>
</dbReference>
<gene>
    <name evidence="6" type="primary">rps4</name>
    <name evidence="10" type="ORF">AKJ65_01360</name>
</gene>
<evidence type="ECO:0000256" key="5">
    <source>
        <dbReference type="ARBA" id="ARBA00023274"/>
    </source>
</evidence>
<keyword evidence="2 6" id="KW-0699">rRNA-binding</keyword>
<feature type="domain" description="Small ribosomal subunit protein uS4 N-terminal" evidence="9">
    <location>
        <begin position="6"/>
        <end position="102"/>
    </location>
</feature>
<sequence>MGDPKRQKKQYAAPLRPWDRERISEEASLMNNYGLKSKEEVWRTETRLRNFRREARKLMAASGKQADKEARQLLNKLRNLDLVDEESSVVDVLRLDIEDVLDRRLQSVVFEKGLARTPSQARQMIVHGHILIGDKCVTEPGYLVSVEEEEELSHRPGSPFEGKVEPAEPVEEE</sequence>
<reference evidence="10 11" key="1">
    <citation type="journal article" date="2016" name="Sci. Rep.">
        <title>Metabolic traits of an uncultured archaeal lineage -MSBL1- from brine pools of the Red Sea.</title>
        <authorList>
            <person name="Mwirichia R."/>
            <person name="Alam I."/>
            <person name="Rashid M."/>
            <person name="Vinu M."/>
            <person name="Ba-Alawi W."/>
            <person name="Anthony Kamau A."/>
            <person name="Kamanda Ngugi D."/>
            <person name="Goker M."/>
            <person name="Klenk H.P."/>
            <person name="Bajic V."/>
            <person name="Stingl U."/>
        </authorList>
    </citation>
    <scope>NUCLEOTIDE SEQUENCE [LARGE SCALE GENOMIC DNA]</scope>
    <source>
        <strain evidence="10">SCGC-AAA259E19</strain>
    </source>
</reference>
<comment type="function">
    <text evidence="6">With S5 and S12 plays an important role in translational accuracy.</text>
</comment>
<dbReference type="SMART" id="SM00363">
    <property type="entry name" value="S4"/>
    <property type="match status" value="1"/>
</dbReference>
<dbReference type="InterPro" id="IPR022802">
    <property type="entry name" value="Ribosomal_uS4_arc"/>
</dbReference>
<dbReference type="NCBIfam" id="TIGR01018">
    <property type="entry name" value="uS4_arch"/>
    <property type="match status" value="1"/>
</dbReference>
<dbReference type="InterPro" id="IPR001912">
    <property type="entry name" value="Ribosomal_uS4_N"/>
</dbReference>
<dbReference type="PROSITE" id="PS50889">
    <property type="entry name" value="S4"/>
    <property type="match status" value="1"/>
</dbReference>
<dbReference type="InterPro" id="IPR036986">
    <property type="entry name" value="S4_RNA-bd_sf"/>
</dbReference>
<evidence type="ECO:0000256" key="2">
    <source>
        <dbReference type="ARBA" id="ARBA00022730"/>
    </source>
</evidence>
<comment type="subunit">
    <text evidence="6">Part of the 30S ribosomal subunit. Contacts protein S5. The interaction surface between S4 and S5 is involved in control of translational fidelity.</text>
</comment>
<dbReference type="InterPro" id="IPR002942">
    <property type="entry name" value="S4_RNA-bd"/>
</dbReference>
<dbReference type="GO" id="GO:0019843">
    <property type="term" value="F:rRNA binding"/>
    <property type="evidence" value="ECO:0007669"/>
    <property type="project" value="UniProtKB-UniRule"/>
</dbReference>
<evidence type="ECO:0000256" key="6">
    <source>
        <dbReference type="HAMAP-Rule" id="MF_01306"/>
    </source>
</evidence>
<dbReference type="InterPro" id="IPR005710">
    <property type="entry name" value="Ribosomal_uS4_euk/arc"/>
</dbReference>
<organism evidence="10 11">
    <name type="scientific">candidate division MSBL1 archaeon SCGC-AAA259E19</name>
    <dbReference type="NCBI Taxonomy" id="1698264"/>
    <lineage>
        <taxon>Archaea</taxon>
        <taxon>Methanobacteriati</taxon>
        <taxon>Methanobacteriota</taxon>
        <taxon>candidate division MSBL1</taxon>
    </lineage>
</organism>
<dbReference type="NCBIfam" id="NF003139">
    <property type="entry name" value="PRK04051.1"/>
    <property type="match status" value="1"/>
</dbReference>
<dbReference type="HAMAP" id="MF_01306_A">
    <property type="entry name" value="Ribosomal_uS4_A"/>
    <property type="match status" value="1"/>
</dbReference>
<dbReference type="Gene3D" id="3.10.290.10">
    <property type="entry name" value="RNA-binding S4 domain"/>
    <property type="match status" value="1"/>
</dbReference>
<dbReference type="CDD" id="cd00165">
    <property type="entry name" value="S4"/>
    <property type="match status" value="1"/>
</dbReference>
<accession>A0A133UN84</accession>
<dbReference type="SMART" id="SM01390">
    <property type="entry name" value="Ribosomal_S4"/>
    <property type="match status" value="1"/>
</dbReference>
<dbReference type="Proteomes" id="UP000070284">
    <property type="component" value="Unassembled WGS sequence"/>
</dbReference>
<keyword evidence="3 6" id="KW-0694">RNA-binding</keyword>
<keyword evidence="11" id="KW-1185">Reference proteome</keyword>
<dbReference type="AlphaFoldDB" id="A0A133UN84"/>
<dbReference type="Pfam" id="PF01479">
    <property type="entry name" value="S4"/>
    <property type="match status" value="1"/>
</dbReference>
<evidence type="ECO:0000256" key="1">
    <source>
        <dbReference type="ARBA" id="ARBA00007465"/>
    </source>
</evidence>
<comment type="caution">
    <text evidence="10">The sequence shown here is derived from an EMBL/GenBank/DDBJ whole genome shotgun (WGS) entry which is preliminary data.</text>
</comment>